<dbReference type="GeneID" id="87899915"/>
<evidence type="ECO:0000313" key="3">
    <source>
        <dbReference type="Proteomes" id="UP001322138"/>
    </source>
</evidence>
<name>A0ABR0FG62_9PEZI</name>
<evidence type="ECO:0000256" key="1">
    <source>
        <dbReference type="ARBA" id="ARBA00006484"/>
    </source>
</evidence>
<keyword evidence="3" id="KW-1185">Reference proteome</keyword>
<dbReference type="RefSeq" id="XP_062730683.1">
    <property type="nucleotide sequence ID" value="XM_062880433.1"/>
</dbReference>
<reference evidence="2 3" key="1">
    <citation type="journal article" date="2023" name="bioRxiv">
        <title>High-quality genome assemblies of four members of thePodospora anserinaspecies complex.</title>
        <authorList>
            <person name="Ament-Velasquez S.L."/>
            <person name="Vogan A.A."/>
            <person name="Wallerman O."/>
            <person name="Hartmann F."/>
            <person name="Gautier V."/>
            <person name="Silar P."/>
            <person name="Giraud T."/>
            <person name="Johannesson H."/>
        </authorList>
    </citation>
    <scope>NUCLEOTIDE SEQUENCE [LARGE SCALE GENOMIC DNA]</scope>
    <source>
        <strain evidence="2 3">CBS 112042</strain>
    </source>
</reference>
<evidence type="ECO:0000313" key="2">
    <source>
        <dbReference type="EMBL" id="KAK4641707.1"/>
    </source>
</evidence>
<dbReference type="EMBL" id="JAFFGZ010000007">
    <property type="protein sequence ID" value="KAK4641707.1"/>
    <property type="molecule type" value="Genomic_DNA"/>
</dbReference>
<organism evidence="2 3">
    <name type="scientific">Podospora bellae-mahoneyi</name>
    <dbReference type="NCBI Taxonomy" id="2093777"/>
    <lineage>
        <taxon>Eukaryota</taxon>
        <taxon>Fungi</taxon>
        <taxon>Dikarya</taxon>
        <taxon>Ascomycota</taxon>
        <taxon>Pezizomycotina</taxon>
        <taxon>Sordariomycetes</taxon>
        <taxon>Sordariomycetidae</taxon>
        <taxon>Sordariales</taxon>
        <taxon>Podosporaceae</taxon>
        <taxon>Podospora</taxon>
    </lineage>
</organism>
<comment type="similarity">
    <text evidence="1">Belongs to the short-chain dehydrogenases/reductases (SDR) family.</text>
</comment>
<comment type="caution">
    <text evidence="2">The sequence shown here is derived from an EMBL/GenBank/DDBJ whole genome shotgun (WGS) entry which is preliminary data.</text>
</comment>
<proteinExistence type="inferred from homology"/>
<gene>
    <name evidence="2" type="ORF">QC761_512670</name>
</gene>
<sequence length="256" mass="28826">MMLDAYLSSASSCLSHLLTNAVRAFRQLGSMRRKTVLIESWDVTATVRPKTRTEKDPTVVELEKAGVRLLELDYFDEATISREAALYGADRPLDLLINVGGLSPHPKPWQEQTGEMKVKFRVMASIFPPPLAQFQNSFGTCMACRMAKTALNQGTVTMAREWEKEGRKQTMVNVEPGFISTRLTGWDGVDDITTCIAGLMRVFKDITPQDNGTLIKWDGNRIPYQIKEMLRLSSSPSPGHHFSQHDQWLLWPIALV</sequence>
<dbReference type="Proteomes" id="UP001322138">
    <property type="component" value="Unassembled WGS sequence"/>
</dbReference>
<dbReference type="InterPro" id="IPR051468">
    <property type="entry name" value="Fungal_SecMetab_SDRs"/>
</dbReference>
<dbReference type="SUPFAM" id="SSF51735">
    <property type="entry name" value="NAD(P)-binding Rossmann-fold domains"/>
    <property type="match status" value="1"/>
</dbReference>
<dbReference type="Gene3D" id="3.40.50.720">
    <property type="entry name" value="NAD(P)-binding Rossmann-like Domain"/>
    <property type="match status" value="1"/>
</dbReference>
<accession>A0ABR0FG62</accession>
<protein>
    <submittedName>
        <fullName evidence="2">Uncharacterized protein</fullName>
    </submittedName>
</protein>
<dbReference type="PANTHER" id="PTHR43544">
    <property type="entry name" value="SHORT-CHAIN DEHYDROGENASE/REDUCTASE"/>
    <property type="match status" value="1"/>
</dbReference>
<dbReference type="InterPro" id="IPR036291">
    <property type="entry name" value="NAD(P)-bd_dom_sf"/>
</dbReference>